<dbReference type="PANTHER" id="PTHR11662">
    <property type="entry name" value="SOLUTE CARRIER FAMILY 17"/>
    <property type="match status" value="1"/>
</dbReference>
<name>A0AAN7NW32_9COLE</name>
<keyword evidence="9" id="KW-0739">Sodium transport</keyword>
<dbReference type="PROSITE" id="PS50850">
    <property type="entry name" value="MFS"/>
    <property type="match status" value="1"/>
</dbReference>
<feature type="transmembrane region" description="Helical" evidence="12">
    <location>
        <begin position="310"/>
        <end position="330"/>
    </location>
</feature>
<comment type="caution">
    <text evidence="14">The sequence shown here is derived from an EMBL/GenBank/DDBJ whole genome shotgun (WGS) entry which is preliminary data.</text>
</comment>
<dbReference type="GO" id="GO:0006814">
    <property type="term" value="P:sodium ion transport"/>
    <property type="evidence" value="ECO:0007669"/>
    <property type="project" value="UniProtKB-KW"/>
</dbReference>
<dbReference type="InterPro" id="IPR036259">
    <property type="entry name" value="MFS_trans_sf"/>
</dbReference>
<evidence type="ECO:0000259" key="13">
    <source>
        <dbReference type="PROSITE" id="PS50850"/>
    </source>
</evidence>
<feature type="transmembrane region" description="Helical" evidence="12">
    <location>
        <begin position="376"/>
        <end position="396"/>
    </location>
</feature>
<feature type="transmembrane region" description="Helical" evidence="12">
    <location>
        <begin position="351"/>
        <end position="370"/>
    </location>
</feature>
<evidence type="ECO:0000256" key="12">
    <source>
        <dbReference type="SAM" id="Phobius"/>
    </source>
</evidence>
<feature type="transmembrane region" description="Helical" evidence="12">
    <location>
        <begin position="115"/>
        <end position="135"/>
    </location>
</feature>
<evidence type="ECO:0000256" key="5">
    <source>
        <dbReference type="ARBA" id="ARBA00022847"/>
    </source>
</evidence>
<accession>A0AAN7NW32</accession>
<keyword evidence="3" id="KW-0813">Transport</keyword>
<feature type="transmembrane region" description="Helical" evidence="12">
    <location>
        <begin position="443"/>
        <end position="462"/>
    </location>
</feature>
<dbReference type="InterPro" id="IPR050382">
    <property type="entry name" value="MFS_Na/Anion_cotransporter"/>
</dbReference>
<dbReference type="FunFam" id="1.20.1250.20:FF:000144">
    <property type="entry name" value="Picot, isoform B"/>
    <property type="match status" value="1"/>
</dbReference>
<evidence type="ECO:0000256" key="9">
    <source>
        <dbReference type="ARBA" id="ARBA00023201"/>
    </source>
</evidence>
<gene>
    <name evidence="14" type="ORF">RN001_013150</name>
</gene>
<evidence type="ECO:0000256" key="3">
    <source>
        <dbReference type="ARBA" id="ARBA00022448"/>
    </source>
</evidence>
<organism evidence="14 15">
    <name type="scientific">Aquatica leii</name>
    <dbReference type="NCBI Taxonomy" id="1421715"/>
    <lineage>
        <taxon>Eukaryota</taxon>
        <taxon>Metazoa</taxon>
        <taxon>Ecdysozoa</taxon>
        <taxon>Arthropoda</taxon>
        <taxon>Hexapoda</taxon>
        <taxon>Insecta</taxon>
        <taxon>Pterygota</taxon>
        <taxon>Neoptera</taxon>
        <taxon>Endopterygota</taxon>
        <taxon>Coleoptera</taxon>
        <taxon>Polyphaga</taxon>
        <taxon>Elateriformia</taxon>
        <taxon>Elateroidea</taxon>
        <taxon>Lampyridae</taxon>
        <taxon>Luciolinae</taxon>
        <taxon>Aquatica</taxon>
    </lineage>
</organism>
<dbReference type="InterPro" id="IPR011701">
    <property type="entry name" value="MFS"/>
</dbReference>
<dbReference type="AlphaFoldDB" id="A0AAN7NW32"/>
<feature type="transmembrane region" description="Helical" evidence="12">
    <location>
        <begin position="88"/>
        <end position="108"/>
    </location>
</feature>
<dbReference type="PANTHER" id="PTHR11662:SF280">
    <property type="entry name" value="FI21844P1-RELATED"/>
    <property type="match status" value="1"/>
</dbReference>
<evidence type="ECO:0000256" key="1">
    <source>
        <dbReference type="ARBA" id="ARBA00004141"/>
    </source>
</evidence>
<evidence type="ECO:0000313" key="14">
    <source>
        <dbReference type="EMBL" id="KAK4873790.1"/>
    </source>
</evidence>
<keyword evidence="15" id="KW-1185">Reference proteome</keyword>
<evidence type="ECO:0000256" key="10">
    <source>
        <dbReference type="ARBA" id="ARBA00054632"/>
    </source>
</evidence>
<dbReference type="Gene3D" id="1.20.1250.20">
    <property type="entry name" value="MFS general substrate transporter like domains"/>
    <property type="match status" value="2"/>
</dbReference>
<keyword evidence="4 12" id="KW-0812">Transmembrane</keyword>
<dbReference type="GO" id="GO:0006820">
    <property type="term" value="P:monoatomic anion transport"/>
    <property type="evidence" value="ECO:0007669"/>
    <property type="project" value="TreeGrafter"/>
</dbReference>
<evidence type="ECO:0000256" key="11">
    <source>
        <dbReference type="ARBA" id="ARBA00068450"/>
    </source>
</evidence>
<evidence type="ECO:0000256" key="4">
    <source>
        <dbReference type="ARBA" id="ARBA00022692"/>
    </source>
</evidence>
<protein>
    <recommendedName>
        <fullName evidence="11">Putative inorganic phosphate cotransporter</fullName>
    </recommendedName>
</protein>
<evidence type="ECO:0000256" key="6">
    <source>
        <dbReference type="ARBA" id="ARBA00022989"/>
    </source>
</evidence>
<dbReference type="Pfam" id="PF07690">
    <property type="entry name" value="MFS_1"/>
    <property type="match status" value="1"/>
</dbReference>
<comment type="function">
    <text evidence="10">May be an inorganic phosphate cotransporter.</text>
</comment>
<dbReference type="GO" id="GO:0015293">
    <property type="term" value="F:symporter activity"/>
    <property type="evidence" value="ECO:0007669"/>
    <property type="project" value="UniProtKB-KW"/>
</dbReference>
<feature type="domain" description="Major facilitator superfamily (MFS) profile" evidence="13">
    <location>
        <begin position="49"/>
        <end position="467"/>
    </location>
</feature>
<evidence type="ECO:0000256" key="7">
    <source>
        <dbReference type="ARBA" id="ARBA00023053"/>
    </source>
</evidence>
<feature type="transmembrane region" description="Helical" evidence="12">
    <location>
        <begin position="408"/>
        <end position="431"/>
    </location>
</feature>
<dbReference type="InterPro" id="IPR020846">
    <property type="entry name" value="MFS_dom"/>
</dbReference>
<keyword evidence="9" id="KW-0406">Ion transport</keyword>
<keyword evidence="5" id="KW-0769">Symport</keyword>
<feature type="transmembrane region" description="Helical" evidence="12">
    <location>
        <begin position="45"/>
        <end position="68"/>
    </location>
</feature>
<keyword evidence="6 12" id="KW-1133">Transmembrane helix</keyword>
<keyword evidence="8 12" id="KW-0472">Membrane</keyword>
<dbReference type="FunFam" id="1.20.1250.20:FF:000003">
    <property type="entry name" value="Solute carrier family 17 member 3"/>
    <property type="match status" value="1"/>
</dbReference>
<dbReference type="GO" id="GO:0016020">
    <property type="term" value="C:membrane"/>
    <property type="evidence" value="ECO:0007669"/>
    <property type="project" value="UniProtKB-SubCell"/>
</dbReference>
<evidence type="ECO:0000313" key="15">
    <source>
        <dbReference type="Proteomes" id="UP001353858"/>
    </source>
</evidence>
<comment type="similarity">
    <text evidence="2">Belongs to the major facilitator superfamily. Sodium/anion cotransporter family.</text>
</comment>
<sequence>MTSPSDRETVAIKIEKIDKGRDRRRSSVRIITPPDTCCGVRHVQVLFLALLLCIGYGMRVNLSVGIVAMTDPTINPGFKTYDWHDESIILSSFFWGYILPQVIAGQVSTKYGARWFLVGTMAICSLFTTLIPVMADLGSWGVMFCRIIQGVTQGFFYPCVHTMLTKWAPIPERSRLGAFVFAGGPLGSVIAMPVTGWISGSSYGWPFAFYVYGLVGFLWVIAFAIFGANSPAEHTSISPEEKLYIETSLGVKTDHSEKAPTPWRAIFTSLPVWAILVTHCAQNWGFWTLLTEMPTYMKNVMNFDIKSNGLLSACPYFTMWVMSFVFSGFTDFIINKECVSIGTGRKIANSIGLYTPALALIILGFFGHGLDTTGMVIALLIIAVGSNAAHMCGYQVNHLDLSPTHAGTLMGITNGFSNIFSILGPLLVHYVVKDKHDPEQWKMVFLIAGGFYIFGNTLYVMFGSGDIQPWDTCEAITEEDIEKKPEKSVEKTKL</sequence>
<dbReference type="Proteomes" id="UP001353858">
    <property type="component" value="Unassembled WGS sequence"/>
</dbReference>
<reference evidence="15" key="1">
    <citation type="submission" date="2023-01" db="EMBL/GenBank/DDBJ databases">
        <title>Key to firefly adult light organ development and bioluminescence: homeobox transcription factors regulate luciferase expression and transportation to peroxisome.</title>
        <authorList>
            <person name="Fu X."/>
        </authorList>
    </citation>
    <scope>NUCLEOTIDE SEQUENCE [LARGE SCALE GENOMIC DNA]</scope>
</reference>
<feature type="transmembrane region" description="Helical" evidence="12">
    <location>
        <begin position="176"/>
        <end position="195"/>
    </location>
</feature>
<feature type="transmembrane region" description="Helical" evidence="12">
    <location>
        <begin position="207"/>
        <end position="228"/>
    </location>
</feature>
<evidence type="ECO:0000256" key="2">
    <source>
        <dbReference type="ARBA" id="ARBA00008586"/>
    </source>
</evidence>
<comment type="subcellular location">
    <subcellularLocation>
        <location evidence="1">Membrane</location>
        <topology evidence="1">Multi-pass membrane protein</topology>
    </subcellularLocation>
</comment>
<dbReference type="EMBL" id="JARPUR010000006">
    <property type="protein sequence ID" value="KAK4873790.1"/>
    <property type="molecule type" value="Genomic_DNA"/>
</dbReference>
<evidence type="ECO:0000256" key="8">
    <source>
        <dbReference type="ARBA" id="ARBA00023136"/>
    </source>
</evidence>
<feature type="transmembrane region" description="Helical" evidence="12">
    <location>
        <begin position="265"/>
        <end position="290"/>
    </location>
</feature>
<dbReference type="SUPFAM" id="SSF103473">
    <property type="entry name" value="MFS general substrate transporter"/>
    <property type="match status" value="1"/>
</dbReference>
<proteinExistence type="inferred from homology"/>
<dbReference type="CDD" id="cd17318">
    <property type="entry name" value="MFS_SLC17"/>
    <property type="match status" value="1"/>
</dbReference>
<keyword evidence="7" id="KW-0915">Sodium</keyword>